<evidence type="ECO:0000313" key="3">
    <source>
        <dbReference type="EMBL" id="OAA33804.1"/>
    </source>
</evidence>
<feature type="signal peptide" evidence="2">
    <location>
        <begin position="1"/>
        <end position="17"/>
    </location>
</feature>
<feature type="compositionally biased region" description="Low complexity" evidence="1">
    <location>
        <begin position="209"/>
        <end position="218"/>
    </location>
</feature>
<keyword evidence="4" id="KW-1185">Reference proteome</keyword>
<protein>
    <submittedName>
        <fullName evidence="3">Uncharacterized protein</fullName>
    </submittedName>
</protein>
<name>A0A166VLY9_9HYPO</name>
<reference evidence="3 4" key="1">
    <citation type="journal article" date="2016" name="Genome Biol. Evol.">
        <title>Divergent and convergent evolution of fungal pathogenicity.</title>
        <authorList>
            <person name="Shang Y."/>
            <person name="Xiao G."/>
            <person name="Zheng P."/>
            <person name="Cen K."/>
            <person name="Zhan S."/>
            <person name="Wang C."/>
        </authorList>
    </citation>
    <scope>NUCLEOTIDE SEQUENCE [LARGE SCALE GENOMIC DNA]</scope>
    <source>
        <strain evidence="3 4">RCEF 2490</strain>
    </source>
</reference>
<dbReference type="OrthoDB" id="5426294at2759"/>
<organism evidence="3 4">
    <name type="scientific">Moelleriella libera RCEF 2490</name>
    <dbReference type="NCBI Taxonomy" id="1081109"/>
    <lineage>
        <taxon>Eukaryota</taxon>
        <taxon>Fungi</taxon>
        <taxon>Dikarya</taxon>
        <taxon>Ascomycota</taxon>
        <taxon>Pezizomycotina</taxon>
        <taxon>Sordariomycetes</taxon>
        <taxon>Hypocreomycetidae</taxon>
        <taxon>Hypocreales</taxon>
        <taxon>Clavicipitaceae</taxon>
        <taxon>Moelleriella</taxon>
    </lineage>
</organism>
<dbReference type="AlphaFoldDB" id="A0A166VLY9"/>
<dbReference type="STRING" id="1081109.A0A166VLY9"/>
<dbReference type="Proteomes" id="UP000078544">
    <property type="component" value="Unassembled WGS sequence"/>
</dbReference>
<accession>A0A166VLY9</accession>
<evidence type="ECO:0000256" key="2">
    <source>
        <dbReference type="SAM" id="SignalP"/>
    </source>
</evidence>
<evidence type="ECO:0000313" key="4">
    <source>
        <dbReference type="Proteomes" id="UP000078544"/>
    </source>
</evidence>
<keyword evidence="2" id="KW-0732">Signal</keyword>
<gene>
    <name evidence="3" type="ORF">AAL_01269</name>
</gene>
<dbReference type="EMBL" id="AZGY01000001">
    <property type="protein sequence ID" value="OAA33804.1"/>
    <property type="molecule type" value="Genomic_DNA"/>
</dbReference>
<feature type="region of interest" description="Disordered" evidence="1">
    <location>
        <begin position="209"/>
        <end position="282"/>
    </location>
</feature>
<sequence length="318" mass="32250">MKTAVLTLATSLAVASAAPGAVPSDVPINCAKPNASYCMAGDIILRCDGNSMGTRGRCSDNVAGYPPAGGSASCYQSSEQAGDAACMKNCVVYAAQSFTLPADKCAAATAAAAAAAQGSETSFQIANAGPATTTAAAALSHSTGAVGQQGYSETHYFSIPEGVTEPLDARPFPDYGETGIFSIPEGTSHWGSIFPSVTSRLLPSLAPTTTGFGFPRPTHTYDDGYPRPTHTYSNGYPRPTHPYDDDDDDDDCPLPTGAPGQYPHSTTGWGRGGSPGTTASRTNWASVGYPTLPATAGANANHAAGVLAAAGFVAALII</sequence>
<comment type="caution">
    <text evidence="3">The sequence shown here is derived from an EMBL/GenBank/DDBJ whole genome shotgun (WGS) entry which is preliminary data.</text>
</comment>
<evidence type="ECO:0000256" key="1">
    <source>
        <dbReference type="SAM" id="MobiDB-lite"/>
    </source>
</evidence>
<feature type="chain" id="PRO_5007881243" evidence="2">
    <location>
        <begin position="18"/>
        <end position="318"/>
    </location>
</feature>
<proteinExistence type="predicted"/>